<comment type="caution">
    <text evidence="3">The sequence shown here is derived from an EMBL/GenBank/DDBJ whole genome shotgun (WGS) entry which is preliminary data.</text>
</comment>
<evidence type="ECO:0000256" key="2">
    <source>
        <dbReference type="SAM" id="MobiDB-lite"/>
    </source>
</evidence>
<dbReference type="EMBL" id="JAHGAV010001187">
    <property type="protein sequence ID" value="KAG6922683.1"/>
    <property type="molecule type" value="Genomic_DNA"/>
</dbReference>
<reference evidence="3 4" key="1">
    <citation type="journal article" date="2020" name="G3 (Bethesda)">
        <title>Draft Genome of the Common Snapping Turtle, Chelydra serpentina, a Model for Phenotypic Plasticity in Reptiles.</title>
        <authorList>
            <person name="Das D."/>
            <person name="Singh S.K."/>
            <person name="Bierstedt J."/>
            <person name="Erickson A."/>
            <person name="Galli G.L.J."/>
            <person name="Crossley D.A. 2nd"/>
            <person name="Rhen T."/>
        </authorList>
    </citation>
    <scope>NUCLEOTIDE SEQUENCE [LARGE SCALE GENOMIC DNA]</scope>
    <source>
        <strain evidence="3">KW</strain>
    </source>
</reference>
<dbReference type="AlphaFoldDB" id="A0A8T1S2A0"/>
<feature type="coiled-coil region" evidence="1">
    <location>
        <begin position="250"/>
        <end position="369"/>
    </location>
</feature>
<dbReference type="OrthoDB" id="8902463at2759"/>
<gene>
    <name evidence="3" type="ORF">G0U57_001327</name>
</gene>
<dbReference type="Proteomes" id="UP000765507">
    <property type="component" value="Unassembled WGS sequence"/>
</dbReference>
<feature type="region of interest" description="Disordered" evidence="2">
    <location>
        <begin position="1"/>
        <end position="31"/>
    </location>
</feature>
<organism evidence="3 4">
    <name type="scientific">Chelydra serpentina</name>
    <name type="common">Snapping turtle</name>
    <name type="synonym">Testudo serpentina</name>
    <dbReference type="NCBI Taxonomy" id="8475"/>
    <lineage>
        <taxon>Eukaryota</taxon>
        <taxon>Metazoa</taxon>
        <taxon>Chordata</taxon>
        <taxon>Craniata</taxon>
        <taxon>Vertebrata</taxon>
        <taxon>Euteleostomi</taxon>
        <taxon>Archelosauria</taxon>
        <taxon>Testudinata</taxon>
        <taxon>Testudines</taxon>
        <taxon>Cryptodira</taxon>
        <taxon>Durocryptodira</taxon>
        <taxon>Americhelydia</taxon>
        <taxon>Chelydroidea</taxon>
        <taxon>Chelydridae</taxon>
        <taxon>Chelydra</taxon>
    </lineage>
</organism>
<proteinExistence type="predicted"/>
<feature type="coiled-coil region" evidence="1">
    <location>
        <begin position="182"/>
        <end position="216"/>
    </location>
</feature>
<keyword evidence="1" id="KW-0175">Coiled coil</keyword>
<accession>A0A8T1S2A0</accession>
<sequence length="485" mass="55337">MKSQAMKTTSMQDSAYQTPCALSAQKNPRKKSGLFETTNARKLQTSFPPIHFSLSTPSKSMYKSCKDHVSNLDVSRDIRGQKINLPQVEKPSEKISAPIQSVTAVAKSKVTTDHSQYLRACSNTLVVPFRSTREIKLETKSRLDLPSSKVASEGLSAKTHKVPECPNCKKEKRIQNEYDKFILQSKRDKEALQKTIVELEAELKRYEEHNKPAQRQENEVTCSVEEQQQLRGEVSLLDGLVGMYKNELAYMRSRSDLNKLEEESKGKQQQMDSLLVEMEELKAQLQRLQNNEETQAQMTKMKQSKLVLEMEELKSQLEKTKEKERQKVSVLENEKDACLREIAEMKTCIEKMSTENSSLLEKMKALENRSSCCCLASVVHGNSEIQTISHHSTFGVDAESPQYFNSCGGATCNSGTQRGKWVAGTSSVEDDEIGTKEMYKQLKRERNLLLDVMLLMYTRRWFLEEAIPYVRRTLRKCGVNSEDRN</sequence>
<feature type="compositionally biased region" description="Polar residues" evidence="2">
    <location>
        <begin position="1"/>
        <end position="17"/>
    </location>
</feature>
<evidence type="ECO:0000313" key="3">
    <source>
        <dbReference type="EMBL" id="KAG6922683.1"/>
    </source>
</evidence>
<name>A0A8T1S2A0_CHESE</name>
<keyword evidence="4" id="KW-1185">Reference proteome</keyword>
<evidence type="ECO:0000313" key="4">
    <source>
        <dbReference type="Proteomes" id="UP000765507"/>
    </source>
</evidence>
<protein>
    <submittedName>
        <fullName evidence="3">Uncharacterized protein</fullName>
    </submittedName>
</protein>
<evidence type="ECO:0000256" key="1">
    <source>
        <dbReference type="SAM" id="Coils"/>
    </source>
</evidence>